<gene>
    <name evidence="11" type="primary">bglX</name>
    <name evidence="11" type="ORF">BkAM31D_09200</name>
</gene>
<feature type="domain" description="FIMAH" evidence="10">
    <location>
        <begin position="719"/>
        <end position="797"/>
    </location>
</feature>
<evidence type="ECO:0000256" key="6">
    <source>
        <dbReference type="ARBA" id="ARBA00023295"/>
    </source>
</evidence>
<name>A0A1X9MER3_9BACI</name>
<keyword evidence="6 11" id="KW-0326">Glycosidase</keyword>
<keyword evidence="5 11" id="KW-0378">Hydrolase</keyword>
<evidence type="ECO:0000256" key="7">
    <source>
        <dbReference type="SAM" id="SignalP"/>
    </source>
</evidence>
<dbReference type="InterPro" id="IPR036962">
    <property type="entry name" value="Glyco_hydro_3_N_sf"/>
</dbReference>
<comment type="catalytic activity">
    <reaction evidence="1">
        <text>Hydrolysis of terminal, non-reducing beta-D-glucosyl residues with release of beta-D-glucose.</text>
        <dbReference type="EC" id="3.2.1.21"/>
    </reaction>
</comment>
<dbReference type="EMBL" id="CP020814">
    <property type="protein sequence ID" value="ARK30021.1"/>
    <property type="molecule type" value="Genomic_DNA"/>
</dbReference>
<dbReference type="PANTHER" id="PTHR30620">
    <property type="entry name" value="PERIPLASMIC BETA-GLUCOSIDASE-RELATED"/>
    <property type="match status" value="1"/>
</dbReference>
<dbReference type="PRINTS" id="PR00133">
    <property type="entry name" value="GLHYDRLASE3"/>
</dbReference>
<accession>A0A1X9MER3</accession>
<feature type="chain" id="PRO_5038654240" description="beta-glucosidase" evidence="7">
    <location>
        <begin position="36"/>
        <end position="800"/>
    </location>
</feature>
<dbReference type="Proteomes" id="UP000193006">
    <property type="component" value="Chromosome"/>
</dbReference>
<dbReference type="EC" id="3.2.1.21" evidence="3"/>
<dbReference type="SUPFAM" id="SSF51445">
    <property type="entry name" value="(Trans)glycosidases"/>
    <property type="match status" value="1"/>
</dbReference>
<dbReference type="Gene3D" id="3.20.20.300">
    <property type="entry name" value="Glycoside hydrolase, family 3, N-terminal domain"/>
    <property type="match status" value="1"/>
</dbReference>
<evidence type="ECO:0000256" key="5">
    <source>
        <dbReference type="ARBA" id="ARBA00022801"/>
    </source>
</evidence>
<dbReference type="InterPro" id="IPR001764">
    <property type="entry name" value="Glyco_hydro_3_N"/>
</dbReference>
<dbReference type="InterPro" id="IPR054470">
    <property type="entry name" value="FIMAH_dom"/>
</dbReference>
<evidence type="ECO:0000256" key="3">
    <source>
        <dbReference type="ARBA" id="ARBA00012744"/>
    </source>
</evidence>
<evidence type="ECO:0000259" key="10">
    <source>
        <dbReference type="Pfam" id="PF22888"/>
    </source>
</evidence>
<protein>
    <recommendedName>
        <fullName evidence="3">beta-glucosidase</fullName>
        <ecNumber evidence="3">3.2.1.21</ecNumber>
    </recommendedName>
</protein>
<evidence type="ECO:0000256" key="2">
    <source>
        <dbReference type="ARBA" id="ARBA00005336"/>
    </source>
</evidence>
<evidence type="ECO:0000256" key="4">
    <source>
        <dbReference type="ARBA" id="ARBA00022729"/>
    </source>
</evidence>
<dbReference type="STRING" id="199441.BkAM31D_09200"/>
<evidence type="ECO:0000313" key="11">
    <source>
        <dbReference type="EMBL" id="ARK30021.1"/>
    </source>
</evidence>
<dbReference type="RefSeq" id="WP_066151939.1">
    <property type="nucleotide sequence ID" value="NZ_CP020814.1"/>
</dbReference>
<organism evidence="11 12">
    <name type="scientific">Halalkalibacter krulwichiae</name>
    <dbReference type="NCBI Taxonomy" id="199441"/>
    <lineage>
        <taxon>Bacteria</taxon>
        <taxon>Bacillati</taxon>
        <taxon>Bacillota</taxon>
        <taxon>Bacilli</taxon>
        <taxon>Bacillales</taxon>
        <taxon>Bacillaceae</taxon>
        <taxon>Halalkalibacter</taxon>
    </lineage>
</organism>
<dbReference type="Gene3D" id="3.40.50.1700">
    <property type="entry name" value="Glycoside hydrolase family 3 C-terminal domain"/>
    <property type="match status" value="1"/>
</dbReference>
<evidence type="ECO:0000259" key="9">
    <source>
        <dbReference type="Pfam" id="PF01915"/>
    </source>
</evidence>
<sequence precursor="true">MVKVRQEKKKSKFKNRCKKLFVSTLAVSLVVPAIAVGANDDDDREDLGYVPPTDGSEVEFISTFDRLNFVETGDTVLGIANEDNIITSDGYYFKDLNGNGELDPYEDWRLPVEERVENLVSQMTLKQKAGLMNINTHRINLDLEDGEYVVEDDQLIVDRGMRYTIFRTTESANVVAQYTNQLQEVAEKQPLGIPVVVTSNPRNHPSINYTDVVDEPGQHSFWPGQLGMAATRNVDAVREFAEIAAQEWRAMGIRKIYGYTADLATDPLWSRIEETFGEDPQLSADMMTALVKGFQGEELGPDSIAKTVKHFPGGGAREDGLDPHFPEGKRNPYPTPGSLMDYHIIPFQAVIDAGVSSLMPYYSFPSNDLSADQGLPWHSEDQQFEEVGFTFNSAFINDLLREEMGFKGYINSDTGAVTSRAFGLEDLPAVERFARAINAGTDLISGNSDPQPIIDTVDQGLVSEDRIDEAVSRLLTEMYTLGLFENPYVDPEKALEVVDRPESQEKADVLHRESVVLMKNEDNVLPLRNKQINDIVLYVEMFTTADNDEEITAGLMDLIEEYDGAITLTDNLDEATHAFVWVQPVQEMWENNVVITVGEGTGIDDVDRIVEIQQTVPTITTISMTNPWLLEKIEENAAAVIATFGVKTEALWDVVRGEFNPTGTLPFTIPASMEAIENGAGDIPGYLEDESYAYKNSADDQYWFGFGLSYENYEQLLLTELQEQTEDYIASGDISGPVVNQLTNQLKQSQHHLDKGSKEQATHFVNNYLSHLQRDANSRHITTEAKESLTKVASGIIEKW</sequence>
<dbReference type="PANTHER" id="PTHR30620:SF16">
    <property type="entry name" value="LYSOSOMAL BETA GLUCOSIDASE"/>
    <property type="match status" value="1"/>
</dbReference>
<dbReference type="InterPro" id="IPR051915">
    <property type="entry name" value="Cellulose_Degrad_GH3"/>
</dbReference>
<dbReference type="Pfam" id="PF22888">
    <property type="entry name" value="FIMAH"/>
    <property type="match status" value="1"/>
</dbReference>
<comment type="similarity">
    <text evidence="2">Belongs to the glycosyl hydrolase 3 family.</text>
</comment>
<dbReference type="Pfam" id="PF00933">
    <property type="entry name" value="Glyco_hydro_3"/>
    <property type="match status" value="1"/>
</dbReference>
<dbReference type="Pfam" id="PF01915">
    <property type="entry name" value="Glyco_hydro_3_C"/>
    <property type="match status" value="1"/>
</dbReference>
<dbReference type="AlphaFoldDB" id="A0A1X9MER3"/>
<feature type="domain" description="Glycoside hydrolase family 3 N-terminal" evidence="8">
    <location>
        <begin position="168"/>
        <end position="476"/>
    </location>
</feature>
<reference evidence="11 12" key="1">
    <citation type="submission" date="2017-04" db="EMBL/GenBank/DDBJ databases">
        <title>Bacillus krulwichiae AM31D Genome sequencing and assembly.</title>
        <authorList>
            <person name="Krulwich T.A."/>
            <person name="Anastor L."/>
            <person name="Ehrlich R."/>
            <person name="Ehrlich G.D."/>
            <person name="Janto B."/>
        </authorList>
    </citation>
    <scope>NUCLEOTIDE SEQUENCE [LARGE SCALE GENOMIC DNA]</scope>
    <source>
        <strain evidence="11 12">AM31D</strain>
    </source>
</reference>
<evidence type="ECO:0000313" key="12">
    <source>
        <dbReference type="Proteomes" id="UP000193006"/>
    </source>
</evidence>
<feature type="domain" description="Glycoside hydrolase family 3 C-terminal" evidence="9">
    <location>
        <begin position="515"/>
        <end position="710"/>
    </location>
</feature>
<feature type="signal peptide" evidence="7">
    <location>
        <begin position="1"/>
        <end position="35"/>
    </location>
</feature>
<dbReference type="InterPro" id="IPR036881">
    <property type="entry name" value="Glyco_hydro_3_C_sf"/>
</dbReference>
<dbReference type="InterPro" id="IPR002772">
    <property type="entry name" value="Glyco_hydro_3_C"/>
</dbReference>
<dbReference type="GO" id="GO:0009251">
    <property type="term" value="P:glucan catabolic process"/>
    <property type="evidence" value="ECO:0007669"/>
    <property type="project" value="TreeGrafter"/>
</dbReference>
<dbReference type="GO" id="GO:0008422">
    <property type="term" value="F:beta-glucosidase activity"/>
    <property type="evidence" value="ECO:0007669"/>
    <property type="project" value="UniProtKB-EC"/>
</dbReference>
<dbReference type="SUPFAM" id="SSF52279">
    <property type="entry name" value="Beta-D-glucan exohydrolase, C-terminal domain"/>
    <property type="match status" value="1"/>
</dbReference>
<keyword evidence="4 7" id="KW-0732">Signal</keyword>
<dbReference type="InterPro" id="IPR017853">
    <property type="entry name" value="GH"/>
</dbReference>
<keyword evidence="12" id="KW-1185">Reference proteome</keyword>
<evidence type="ECO:0000256" key="1">
    <source>
        <dbReference type="ARBA" id="ARBA00000448"/>
    </source>
</evidence>
<dbReference type="KEGG" id="bkw:BkAM31D_09200"/>
<evidence type="ECO:0000259" key="8">
    <source>
        <dbReference type="Pfam" id="PF00933"/>
    </source>
</evidence>
<proteinExistence type="inferred from homology"/>